<accession>A0A5N5WGL1</accession>
<evidence type="ECO:0000256" key="1">
    <source>
        <dbReference type="ARBA" id="ARBA00004141"/>
    </source>
</evidence>
<evidence type="ECO:0000256" key="3">
    <source>
        <dbReference type="ARBA" id="ARBA00022989"/>
    </source>
</evidence>
<evidence type="ECO:0008006" key="9">
    <source>
        <dbReference type="Google" id="ProtNLM"/>
    </source>
</evidence>
<feature type="transmembrane region" description="Helical" evidence="6">
    <location>
        <begin position="166"/>
        <end position="186"/>
    </location>
</feature>
<dbReference type="AlphaFoldDB" id="A0A5N5WGL1"/>
<organism evidence="7 8">
    <name type="scientific">Aspergillus leporis</name>
    <dbReference type="NCBI Taxonomy" id="41062"/>
    <lineage>
        <taxon>Eukaryota</taxon>
        <taxon>Fungi</taxon>
        <taxon>Dikarya</taxon>
        <taxon>Ascomycota</taxon>
        <taxon>Pezizomycotina</taxon>
        <taxon>Eurotiomycetes</taxon>
        <taxon>Eurotiomycetidae</taxon>
        <taxon>Eurotiales</taxon>
        <taxon>Aspergillaceae</taxon>
        <taxon>Aspergillus</taxon>
        <taxon>Aspergillus subgen. Circumdati</taxon>
    </lineage>
</organism>
<dbReference type="Proteomes" id="UP000326565">
    <property type="component" value="Unassembled WGS sequence"/>
</dbReference>
<evidence type="ECO:0000313" key="7">
    <source>
        <dbReference type="EMBL" id="KAB8067513.1"/>
    </source>
</evidence>
<feature type="transmembrane region" description="Helical" evidence="6">
    <location>
        <begin position="138"/>
        <end position="160"/>
    </location>
</feature>
<feature type="region of interest" description="Disordered" evidence="5">
    <location>
        <begin position="261"/>
        <end position="291"/>
    </location>
</feature>
<evidence type="ECO:0000256" key="6">
    <source>
        <dbReference type="SAM" id="Phobius"/>
    </source>
</evidence>
<evidence type="ECO:0000256" key="4">
    <source>
        <dbReference type="ARBA" id="ARBA00023136"/>
    </source>
</evidence>
<dbReference type="GO" id="GO:0016020">
    <property type="term" value="C:membrane"/>
    <property type="evidence" value="ECO:0007669"/>
    <property type="project" value="UniProtKB-SubCell"/>
</dbReference>
<proteinExistence type="predicted"/>
<dbReference type="PANTHER" id="PTHR16201:SF11">
    <property type="entry name" value="PQ-LOOP REPEAT-CONTAINING PROTEIN"/>
    <property type="match status" value="1"/>
</dbReference>
<dbReference type="PANTHER" id="PTHR16201">
    <property type="entry name" value="SEVEN TRANSMEMBRANE PROTEIN 1-RELATED"/>
    <property type="match status" value="1"/>
</dbReference>
<evidence type="ECO:0000313" key="8">
    <source>
        <dbReference type="Proteomes" id="UP000326565"/>
    </source>
</evidence>
<dbReference type="InterPro" id="IPR006603">
    <property type="entry name" value="PQ-loop_rpt"/>
</dbReference>
<dbReference type="Pfam" id="PF04193">
    <property type="entry name" value="PQ-loop"/>
    <property type="match status" value="2"/>
</dbReference>
<feature type="transmembrane region" description="Helical" evidence="6">
    <location>
        <begin position="198"/>
        <end position="217"/>
    </location>
</feature>
<evidence type="ECO:0000256" key="5">
    <source>
        <dbReference type="SAM" id="MobiDB-lite"/>
    </source>
</evidence>
<evidence type="ECO:0000256" key="2">
    <source>
        <dbReference type="ARBA" id="ARBA00022692"/>
    </source>
</evidence>
<gene>
    <name evidence="7" type="ORF">BDV29DRAFT_196380</name>
</gene>
<dbReference type="EMBL" id="ML732477">
    <property type="protein sequence ID" value="KAB8067513.1"/>
    <property type="molecule type" value="Genomic_DNA"/>
</dbReference>
<dbReference type="InterPro" id="IPR051415">
    <property type="entry name" value="LAAT-1"/>
</dbReference>
<reference evidence="7 8" key="1">
    <citation type="submission" date="2019-04" db="EMBL/GenBank/DDBJ databases">
        <title>Friends and foes A comparative genomics study of 23 Aspergillus species from section Flavi.</title>
        <authorList>
            <consortium name="DOE Joint Genome Institute"/>
            <person name="Kjaerbolling I."/>
            <person name="Vesth T."/>
            <person name="Frisvad J.C."/>
            <person name="Nybo J.L."/>
            <person name="Theobald S."/>
            <person name="Kildgaard S."/>
            <person name="Isbrandt T."/>
            <person name="Kuo A."/>
            <person name="Sato A."/>
            <person name="Lyhne E.K."/>
            <person name="Kogle M.E."/>
            <person name="Wiebenga A."/>
            <person name="Kun R.S."/>
            <person name="Lubbers R.J."/>
            <person name="Makela M.R."/>
            <person name="Barry K."/>
            <person name="Chovatia M."/>
            <person name="Clum A."/>
            <person name="Daum C."/>
            <person name="Haridas S."/>
            <person name="He G."/>
            <person name="LaButti K."/>
            <person name="Lipzen A."/>
            <person name="Mondo S."/>
            <person name="Riley R."/>
            <person name="Salamov A."/>
            <person name="Simmons B.A."/>
            <person name="Magnuson J.K."/>
            <person name="Henrissat B."/>
            <person name="Mortensen U.H."/>
            <person name="Larsen T.O."/>
            <person name="Devries R.P."/>
            <person name="Grigoriev I.V."/>
            <person name="Machida M."/>
            <person name="Baker S.E."/>
            <person name="Andersen M.R."/>
        </authorList>
    </citation>
    <scope>NUCLEOTIDE SEQUENCE [LARGE SCALE GENOMIC DNA]</scope>
    <source>
        <strain evidence="7 8">CBS 151.66</strain>
    </source>
</reference>
<dbReference type="Gene3D" id="1.20.1280.290">
    <property type="match status" value="2"/>
</dbReference>
<keyword evidence="8" id="KW-1185">Reference proteome</keyword>
<protein>
    <recommendedName>
        <fullName evidence="9">PQ loop repeat protein</fullName>
    </recommendedName>
</protein>
<feature type="transmembrane region" description="Helical" evidence="6">
    <location>
        <begin position="47"/>
        <end position="70"/>
    </location>
</feature>
<sequence>MDLSNAKCEHLVSPEYKNFILSILIVFGILLSYLPQHYRIITLKSSFGISPYFVLLGTTSGSSAFANVISQQQSLQDVSCCKDVNGLACFAGLLGIFQVGTQCLCFFTILFLFILYFPRDTQTTSKPAPEGPTYRTALIVGAVCVLHVLVMIIATITIGFKRPHSLQPWSNLCGILAAVLSSIQYFPQIYTTLRLRCVGSLSIPMMCIQTPGSLVWAGSLAARLGTKGWSTWGVLIVTAALQGTLLGLSVFFEYLGPNKGHGHGKDVSVEGDDRDEQESHPSEETPLLQNQ</sequence>
<comment type="subcellular location">
    <subcellularLocation>
        <location evidence="1">Membrane</location>
        <topology evidence="1">Multi-pass membrane protein</topology>
    </subcellularLocation>
</comment>
<feature type="transmembrane region" description="Helical" evidence="6">
    <location>
        <begin position="90"/>
        <end position="117"/>
    </location>
</feature>
<dbReference type="SMART" id="SM00679">
    <property type="entry name" value="CTNS"/>
    <property type="match status" value="2"/>
</dbReference>
<name>A0A5N5WGL1_9EURO</name>
<keyword evidence="2 6" id="KW-0812">Transmembrane</keyword>
<dbReference type="OrthoDB" id="19344at2759"/>
<feature type="transmembrane region" description="Helical" evidence="6">
    <location>
        <begin position="19"/>
        <end position="35"/>
    </location>
</feature>
<keyword evidence="4 6" id="KW-0472">Membrane</keyword>
<keyword evidence="3 6" id="KW-1133">Transmembrane helix</keyword>
<feature type="transmembrane region" description="Helical" evidence="6">
    <location>
        <begin position="229"/>
        <end position="255"/>
    </location>
</feature>